<dbReference type="EMBL" id="RWKW01000126">
    <property type="protein sequence ID" value="RST81668.1"/>
    <property type="molecule type" value="Genomic_DNA"/>
</dbReference>
<evidence type="ECO:0000313" key="2">
    <source>
        <dbReference type="Proteomes" id="UP000278398"/>
    </source>
</evidence>
<accession>A0A429YJS8</accession>
<gene>
    <name evidence="1" type="ORF">EJC49_23890</name>
</gene>
<proteinExistence type="predicted"/>
<name>A0A429YJS8_9HYPH</name>
<organism evidence="1 2">
    <name type="scientific">Aquibium carbonis</name>
    <dbReference type="NCBI Taxonomy" id="2495581"/>
    <lineage>
        <taxon>Bacteria</taxon>
        <taxon>Pseudomonadati</taxon>
        <taxon>Pseudomonadota</taxon>
        <taxon>Alphaproteobacteria</taxon>
        <taxon>Hyphomicrobiales</taxon>
        <taxon>Phyllobacteriaceae</taxon>
        <taxon>Aquibium</taxon>
    </lineage>
</organism>
<dbReference type="AlphaFoldDB" id="A0A429YJS8"/>
<dbReference type="OrthoDB" id="8086907at2"/>
<keyword evidence="2" id="KW-1185">Reference proteome</keyword>
<comment type="caution">
    <text evidence="1">The sequence shown here is derived from an EMBL/GenBank/DDBJ whole genome shotgun (WGS) entry which is preliminary data.</text>
</comment>
<evidence type="ECO:0000313" key="1">
    <source>
        <dbReference type="EMBL" id="RST81668.1"/>
    </source>
</evidence>
<sequence length="129" mass="14379">MTDDHAARASELSLALQAFHRALLHAEIGGDPAYDSPYTKLFALIGEPRFAWMKGVPELIARIDQHRDDGTFAEPGQMDALREEARAFLGEGKLEPDETFRLRHLMAIQREPDVGLATGRLRKVLAGRT</sequence>
<protein>
    <submittedName>
        <fullName evidence="1">Uncharacterized protein</fullName>
    </submittedName>
</protein>
<dbReference type="RefSeq" id="WP_126702435.1">
    <property type="nucleotide sequence ID" value="NZ_RWKW01000126.1"/>
</dbReference>
<reference evidence="1 2" key="1">
    <citation type="submission" date="2018-12" db="EMBL/GenBank/DDBJ databases">
        <title>Mesorhizobium carbonis sp. nov., isolated from coal mine water.</title>
        <authorList>
            <person name="Xin W."/>
            <person name="Xu Z."/>
            <person name="Xiang F."/>
            <person name="Zhang J."/>
            <person name="Xi L."/>
            <person name="Liu J."/>
        </authorList>
    </citation>
    <scope>NUCLEOTIDE SEQUENCE [LARGE SCALE GENOMIC DNA]</scope>
    <source>
        <strain evidence="1 2">B2.3</strain>
    </source>
</reference>
<dbReference type="Proteomes" id="UP000278398">
    <property type="component" value="Unassembled WGS sequence"/>
</dbReference>